<evidence type="ECO:0000313" key="3">
    <source>
        <dbReference type="Proteomes" id="UP001358614"/>
    </source>
</evidence>
<sequence>MPRGKTTNPSGRCNRCAGVLYVDLVEHFKKRHKGDRFTKDDISDTEVVVCACGRLVLNASGLNKHQLRFNCPSYSPAQRAARYLSNPLTPAPSTASLYSPAQRAARYLSNSLTPAPSIASLLEASPWRSTLKTPRPFSSPLSSAHSASGHVPPAGSTSSPLSSVLGTPSLSPASTRRSSQSLSPIGVSVNGLQISSSPLTPTRRSSSRVTNPALYVYDDEDDDVFSFGQGTEGYEEDGFGKGMEEEDEEEEEEEIEDEAYWERKRAKEIEDAAQDGDDEPWSDGENEEERSVMSDDGSYQWEPEEDESDQGGMDIDPEESDGPDGQGIMEDGAGRDDRGEDIDDDLWDLLGG</sequence>
<gene>
    <name evidence="2" type="ORF">V865_006348</name>
</gene>
<feature type="compositionally biased region" description="Basic and acidic residues" evidence="1">
    <location>
        <begin position="260"/>
        <end position="270"/>
    </location>
</feature>
<name>A0AAX4KP91_9TREE</name>
<feature type="region of interest" description="Disordered" evidence="1">
    <location>
        <begin position="221"/>
        <end position="352"/>
    </location>
</feature>
<reference evidence="2 3" key="1">
    <citation type="submission" date="2024-01" db="EMBL/GenBank/DDBJ databases">
        <title>Comparative genomics of Cryptococcus and Kwoniella reveals pathogenesis evolution and contrasting modes of karyotype evolution via chromosome fusion or intercentromeric recombination.</title>
        <authorList>
            <person name="Coelho M.A."/>
            <person name="David-Palma M."/>
            <person name="Shea T."/>
            <person name="Bowers K."/>
            <person name="McGinley-Smith S."/>
            <person name="Mohammad A.W."/>
            <person name="Gnirke A."/>
            <person name="Yurkov A.M."/>
            <person name="Nowrousian M."/>
            <person name="Sun S."/>
            <person name="Cuomo C.A."/>
            <person name="Heitman J."/>
        </authorList>
    </citation>
    <scope>NUCLEOTIDE SEQUENCE [LARGE SCALE GENOMIC DNA]</scope>
    <source>
        <strain evidence="2 3">PYCC6329</strain>
    </source>
</reference>
<accession>A0AAX4KP91</accession>
<dbReference type="Proteomes" id="UP001358614">
    <property type="component" value="Chromosome 1"/>
</dbReference>
<dbReference type="RefSeq" id="XP_066086204.1">
    <property type="nucleotide sequence ID" value="XM_066230107.1"/>
</dbReference>
<dbReference type="EMBL" id="CP144089">
    <property type="protein sequence ID" value="WWD08237.1"/>
    <property type="molecule type" value="Genomic_DNA"/>
</dbReference>
<evidence type="ECO:0000256" key="1">
    <source>
        <dbReference type="SAM" id="MobiDB-lite"/>
    </source>
</evidence>
<feature type="compositionally biased region" description="Acidic residues" evidence="1">
    <location>
        <begin position="244"/>
        <end position="259"/>
    </location>
</feature>
<dbReference type="GeneID" id="91105149"/>
<feature type="compositionally biased region" description="Acidic residues" evidence="1">
    <location>
        <begin position="271"/>
        <end position="288"/>
    </location>
</feature>
<dbReference type="KEGG" id="ker:91105149"/>
<keyword evidence="3" id="KW-1185">Reference proteome</keyword>
<feature type="compositionally biased region" description="Acidic residues" evidence="1">
    <location>
        <begin position="339"/>
        <end position="352"/>
    </location>
</feature>
<organism evidence="2 3">
    <name type="scientific">Kwoniella europaea PYCC6329</name>
    <dbReference type="NCBI Taxonomy" id="1423913"/>
    <lineage>
        <taxon>Eukaryota</taxon>
        <taxon>Fungi</taxon>
        <taxon>Dikarya</taxon>
        <taxon>Basidiomycota</taxon>
        <taxon>Agaricomycotina</taxon>
        <taxon>Tremellomycetes</taxon>
        <taxon>Tremellales</taxon>
        <taxon>Cryptococcaceae</taxon>
        <taxon>Kwoniella</taxon>
    </lineage>
</organism>
<protein>
    <recommendedName>
        <fullName evidence="4">C2H2-type domain-containing protein</fullName>
    </recommendedName>
</protein>
<evidence type="ECO:0008006" key="4">
    <source>
        <dbReference type="Google" id="ProtNLM"/>
    </source>
</evidence>
<feature type="compositionally biased region" description="Polar residues" evidence="1">
    <location>
        <begin position="155"/>
        <end position="183"/>
    </location>
</feature>
<proteinExistence type="predicted"/>
<feature type="compositionally biased region" description="Acidic residues" evidence="1">
    <location>
        <begin position="302"/>
        <end position="322"/>
    </location>
</feature>
<dbReference type="AlphaFoldDB" id="A0AAX4KP91"/>
<evidence type="ECO:0000313" key="2">
    <source>
        <dbReference type="EMBL" id="WWD08237.1"/>
    </source>
</evidence>
<feature type="region of interest" description="Disordered" evidence="1">
    <location>
        <begin position="132"/>
        <end position="184"/>
    </location>
</feature>
<feature type="compositionally biased region" description="Low complexity" evidence="1">
    <location>
        <begin position="138"/>
        <end position="148"/>
    </location>
</feature>